<dbReference type="EMBL" id="KV744995">
    <property type="protein sequence ID" value="OCK79638.1"/>
    <property type="molecule type" value="Genomic_DNA"/>
</dbReference>
<keyword evidence="7" id="KW-0812">Transmembrane</keyword>
<reference evidence="10 11" key="1">
    <citation type="journal article" date="2016" name="Nat. Commun.">
        <title>Ectomycorrhizal ecology is imprinted in the genome of the dominant symbiotic fungus Cenococcum geophilum.</title>
        <authorList>
            <consortium name="DOE Joint Genome Institute"/>
            <person name="Peter M."/>
            <person name="Kohler A."/>
            <person name="Ohm R.A."/>
            <person name="Kuo A."/>
            <person name="Krutzmann J."/>
            <person name="Morin E."/>
            <person name="Arend M."/>
            <person name="Barry K.W."/>
            <person name="Binder M."/>
            <person name="Choi C."/>
            <person name="Clum A."/>
            <person name="Copeland A."/>
            <person name="Grisel N."/>
            <person name="Haridas S."/>
            <person name="Kipfer T."/>
            <person name="LaButti K."/>
            <person name="Lindquist E."/>
            <person name="Lipzen A."/>
            <person name="Maire R."/>
            <person name="Meier B."/>
            <person name="Mihaltcheva S."/>
            <person name="Molinier V."/>
            <person name="Murat C."/>
            <person name="Poggeler S."/>
            <person name="Quandt C.A."/>
            <person name="Sperisen C."/>
            <person name="Tritt A."/>
            <person name="Tisserant E."/>
            <person name="Crous P.W."/>
            <person name="Henrissat B."/>
            <person name="Nehls U."/>
            <person name="Egli S."/>
            <person name="Spatafora J.W."/>
            <person name="Grigoriev I.V."/>
            <person name="Martin F.M."/>
        </authorList>
    </citation>
    <scope>NUCLEOTIDE SEQUENCE [LARGE SCALE GENOMIC DNA]</scope>
    <source>
        <strain evidence="10 11">CBS 459.81</strain>
    </source>
</reference>
<evidence type="ECO:0000256" key="2">
    <source>
        <dbReference type="ARBA" id="ARBA00008072"/>
    </source>
</evidence>
<dbReference type="InterPro" id="IPR011032">
    <property type="entry name" value="GroES-like_sf"/>
</dbReference>
<evidence type="ECO:0000256" key="4">
    <source>
        <dbReference type="ARBA" id="ARBA00022833"/>
    </source>
</evidence>
<evidence type="ECO:0000256" key="7">
    <source>
        <dbReference type="SAM" id="Phobius"/>
    </source>
</evidence>
<feature type="transmembrane region" description="Helical" evidence="7">
    <location>
        <begin position="215"/>
        <end position="239"/>
    </location>
</feature>
<dbReference type="GO" id="GO:0016491">
    <property type="term" value="F:oxidoreductase activity"/>
    <property type="evidence" value="ECO:0007669"/>
    <property type="project" value="UniProtKB-KW"/>
</dbReference>
<comment type="similarity">
    <text evidence="2 6">Belongs to the zinc-containing alcohol dehydrogenase family.</text>
</comment>
<keyword evidence="7" id="KW-1133">Transmembrane helix</keyword>
<dbReference type="SUPFAM" id="SSF50129">
    <property type="entry name" value="GroES-like"/>
    <property type="match status" value="1"/>
</dbReference>
<keyword evidence="4 6" id="KW-0862">Zinc</keyword>
<accession>A0A8E2JEL9</accession>
<evidence type="ECO:0000256" key="6">
    <source>
        <dbReference type="RuleBase" id="RU361277"/>
    </source>
</evidence>
<feature type="domain" description="Alcohol dehydrogenase-like C-terminal" evidence="8">
    <location>
        <begin position="264"/>
        <end position="390"/>
    </location>
</feature>
<dbReference type="GO" id="GO:0008270">
    <property type="term" value="F:zinc ion binding"/>
    <property type="evidence" value="ECO:0007669"/>
    <property type="project" value="InterPro"/>
</dbReference>
<evidence type="ECO:0000259" key="9">
    <source>
        <dbReference type="Pfam" id="PF08240"/>
    </source>
</evidence>
<dbReference type="Gene3D" id="3.40.50.720">
    <property type="entry name" value="NAD(P)-binding Rossmann-like Domain"/>
    <property type="match status" value="2"/>
</dbReference>
<keyword evidence="11" id="KW-1185">Reference proteome</keyword>
<keyword evidence="7" id="KW-0472">Membrane</keyword>
<dbReference type="OrthoDB" id="1560166at2759"/>
<comment type="cofactor">
    <cofactor evidence="1 6">
        <name>Zn(2+)</name>
        <dbReference type="ChEBI" id="CHEBI:29105"/>
    </cofactor>
</comment>
<keyword evidence="3 6" id="KW-0479">Metal-binding</keyword>
<dbReference type="InterPro" id="IPR013154">
    <property type="entry name" value="ADH-like_N"/>
</dbReference>
<evidence type="ECO:0000256" key="5">
    <source>
        <dbReference type="ARBA" id="ARBA00023002"/>
    </source>
</evidence>
<organism evidence="10 11">
    <name type="scientific">Lepidopterella palustris CBS 459.81</name>
    <dbReference type="NCBI Taxonomy" id="1314670"/>
    <lineage>
        <taxon>Eukaryota</taxon>
        <taxon>Fungi</taxon>
        <taxon>Dikarya</taxon>
        <taxon>Ascomycota</taxon>
        <taxon>Pezizomycotina</taxon>
        <taxon>Dothideomycetes</taxon>
        <taxon>Pleosporomycetidae</taxon>
        <taxon>Mytilinidiales</taxon>
        <taxon>Argynnaceae</taxon>
        <taxon>Lepidopterella</taxon>
    </lineage>
</organism>
<proteinExistence type="inferred from homology"/>
<dbReference type="Pfam" id="PF08240">
    <property type="entry name" value="ADH_N"/>
    <property type="match status" value="1"/>
</dbReference>
<dbReference type="PROSITE" id="PS00059">
    <property type="entry name" value="ADH_ZINC"/>
    <property type="match status" value="1"/>
</dbReference>
<evidence type="ECO:0000259" key="8">
    <source>
        <dbReference type="Pfam" id="PF00107"/>
    </source>
</evidence>
<dbReference type="PANTHER" id="PTHR43350:SF2">
    <property type="entry name" value="GROES-LIKE ZINC-BINDING ALCOHOL DEHYDROGENASE FAMILY PROTEIN"/>
    <property type="match status" value="1"/>
</dbReference>
<dbReference type="InterPro" id="IPR002328">
    <property type="entry name" value="ADH_Zn_CS"/>
</dbReference>
<evidence type="ECO:0000313" key="11">
    <source>
        <dbReference type="Proteomes" id="UP000250266"/>
    </source>
</evidence>
<dbReference type="SUPFAM" id="SSF51735">
    <property type="entry name" value="NAD(P)-binding Rossmann-fold domains"/>
    <property type="match status" value="1"/>
</dbReference>
<dbReference type="Pfam" id="PF00107">
    <property type="entry name" value="ADH_zinc_N"/>
    <property type="match status" value="1"/>
</dbReference>
<feature type="domain" description="Alcohol dehydrogenase-like N-terminal" evidence="9">
    <location>
        <begin position="37"/>
        <end position="128"/>
    </location>
</feature>
<dbReference type="CDD" id="cd08278">
    <property type="entry name" value="benzyl_alcohol_DH"/>
    <property type="match status" value="1"/>
</dbReference>
<dbReference type="Gene3D" id="3.90.180.10">
    <property type="entry name" value="Medium-chain alcohol dehydrogenases, catalytic domain"/>
    <property type="match status" value="2"/>
</dbReference>
<dbReference type="AlphaFoldDB" id="A0A8E2JEL9"/>
<evidence type="ECO:0000256" key="1">
    <source>
        <dbReference type="ARBA" id="ARBA00001947"/>
    </source>
</evidence>
<keyword evidence="5" id="KW-0560">Oxidoreductase</keyword>
<dbReference type="InterPro" id="IPR013149">
    <property type="entry name" value="ADH-like_C"/>
</dbReference>
<gene>
    <name evidence="10" type="ORF">K432DRAFT_405413</name>
</gene>
<name>A0A8E2JEL9_9PEZI</name>
<sequence length="431" mass="45931">MADKSDHVNVGRAIVSHGAVSEGKWAMEDVRLREIRDDELVVRMVASGICHTDLHFGDQKEGGYGVMYPSIKGHEGSGCVVRVGKAVKAASPGDPVLLSFSSCGTCALCTSDHPTQCLSFNDINFLGGPDYTLASSSISNPTSTSTNTNSPTIAGRFFGQSSFASLSIVSEQSVINVKGLVQNEEELKLLAPLGCGIQTGSGTIAKLAGAGVEDVVAIFGMGGVGLSGIMVGLFSSSLYPWMKFPRSWGPLATGWLQFPEEEGAAKICNCKTIIGIDKVASRLQLAKDLGATHTINTASLPSLAALIPAIRALTPSKLGPTITMDTTGHPHLIATAVEFTAPRGKILQVGTAPMDAKLEIPIFEFMVQGKQYIGAIEGDSVTSESVPRMIGWWREGRFPVERLVKFFRAEEFEEAVREMKEGRAVKPVIVW</sequence>
<evidence type="ECO:0000256" key="3">
    <source>
        <dbReference type="ARBA" id="ARBA00022723"/>
    </source>
</evidence>
<dbReference type="PANTHER" id="PTHR43350">
    <property type="entry name" value="NAD-DEPENDENT ALCOHOL DEHYDROGENASE"/>
    <property type="match status" value="1"/>
</dbReference>
<dbReference type="Proteomes" id="UP000250266">
    <property type="component" value="Unassembled WGS sequence"/>
</dbReference>
<dbReference type="InterPro" id="IPR036291">
    <property type="entry name" value="NAD(P)-bd_dom_sf"/>
</dbReference>
<protein>
    <submittedName>
        <fullName evidence="10">GroES-like protein</fullName>
    </submittedName>
</protein>
<evidence type="ECO:0000313" key="10">
    <source>
        <dbReference type="EMBL" id="OCK79638.1"/>
    </source>
</evidence>